<comment type="caution">
    <text evidence="4">The sequence shown here is derived from an EMBL/GenBank/DDBJ whole genome shotgun (WGS) entry which is preliminary data.</text>
</comment>
<feature type="site" description="Important for substrate specificity" evidence="3">
    <location>
        <position position="17"/>
    </location>
</feature>
<dbReference type="EC" id="3.6.1.9" evidence="3"/>
<dbReference type="CDD" id="cd00555">
    <property type="entry name" value="Maf"/>
    <property type="match status" value="1"/>
</dbReference>
<reference evidence="4" key="1">
    <citation type="submission" date="2020-10" db="EMBL/GenBank/DDBJ databases">
        <title>Genomic Encyclopedia of Type Strains, Phase IV (KMG-IV): sequencing the most valuable type-strain genomes for metagenomic binning, comparative biology and taxonomic classification.</title>
        <authorList>
            <person name="Goeker M."/>
        </authorList>
    </citation>
    <scope>NUCLEOTIDE SEQUENCE</scope>
    <source>
        <strain evidence="4">DSM 13886</strain>
    </source>
</reference>
<feature type="site" description="Important for substrate specificity" evidence="3">
    <location>
        <position position="158"/>
    </location>
</feature>
<comment type="catalytic activity">
    <reaction evidence="3">
        <text>UTP + H2O = UMP + diphosphate + H(+)</text>
        <dbReference type="Rhea" id="RHEA:29395"/>
        <dbReference type="ChEBI" id="CHEBI:15377"/>
        <dbReference type="ChEBI" id="CHEBI:15378"/>
        <dbReference type="ChEBI" id="CHEBI:33019"/>
        <dbReference type="ChEBI" id="CHEBI:46398"/>
        <dbReference type="ChEBI" id="CHEBI:57865"/>
        <dbReference type="EC" id="3.6.1.9"/>
    </reaction>
</comment>
<sequence length="204" mass="22191">MNFKVAKRVILASASPRRKKLLNMIGIPFTVVPSNVSEELELEGGDFAAYARSLASRKAEAVASIHPNDIVIGADTIVVHEGKLYPKPKSKEQAKQFLNELSGKTHLVITGVAMYINDGIGVFSVETSVTFRELDAVLIDAYVDSGEPMDKAGAYGIQSAGALLVDKIDGDYYNVVGLPISKLTEHLRRYAFIALKDGDPFIDY</sequence>
<dbReference type="SUPFAM" id="SSF52972">
    <property type="entry name" value="ITPase-like"/>
    <property type="match status" value="1"/>
</dbReference>
<comment type="cofactor">
    <cofactor evidence="1 3">
        <name>a divalent metal cation</name>
        <dbReference type="ChEBI" id="CHEBI:60240"/>
    </cofactor>
</comment>
<dbReference type="AlphaFoldDB" id="A0A927MK17"/>
<comment type="caution">
    <text evidence="3">Lacks conserved residue(s) required for the propagation of feature annotation.</text>
</comment>
<evidence type="ECO:0000256" key="2">
    <source>
        <dbReference type="ARBA" id="ARBA00022801"/>
    </source>
</evidence>
<keyword evidence="3" id="KW-0963">Cytoplasm</keyword>
<comment type="catalytic activity">
    <reaction evidence="3">
        <text>dTTP + H2O = dTMP + diphosphate + H(+)</text>
        <dbReference type="Rhea" id="RHEA:28534"/>
        <dbReference type="ChEBI" id="CHEBI:15377"/>
        <dbReference type="ChEBI" id="CHEBI:15378"/>
        <dbReference type="ChEBI" id="CHEBI:33019"/>
        <dbReference type="ChEBI" id="CHEBI:37568"/>
        <dbReference type="ChEBI" id="CHEBI:63528"/>
        <dbReference type="EC" id="3.6.1.9"/>
    </reaction>
</comment>
<accession>A0A927MK17</accession>
<evidence type="ECO:0000256" key="3">
    <source>
        <dbReference type="HAMAP-Rule" id="MF_00528"/>
    </source>
</evidence>
<dbReference type="GO" id="GO:0005737">
    <property type="term" value="C:cytoplasm"/>
    <property type="evidence" value="ECO:0007669"/>
    <property type="project" value="UniProtKB-SubCell"/>
</dbReference>
<dbReference type="PANTHER" id="PTHR43213:SF5">
    <property type="entry name" value="BIFUNCTIONAL DTTP_UTP PYROPHOSPHATASE_METHYLTRANSFERASE PROTEIN-RELATED"/>
    <property type="match status" value="1"/>
</dbReference>
<gene>
    <name evidence="4" type="ORF">H4683_001649</name>
</gene>
<proteinExistence type="inferred from homology"/>
<dbReference type="Gene3D" id="3.90.950.10">
    <property type="match status" value="1"/>
</dbReference>
<protein>
    <recommendedName>
        <fullName evidence="3">dTTP/UTP pyrophosphatase</fullName>
        <shortName evidence="3">dTTPase/UTPase</shortName>
        <ecNumber evidence="3">3.6.1.9</ecNumber>
    </recommendedName>
    <alternativeName>
        <fullName evidence="3">Nucleoside triphosphate pyrophosphatase</fullName>
    </alternativeName>
    <alternativeName>
        <fullName evidence="3">Nucleotide pyrophosphatase</fullName>
        <shortName evidence="3">Nucleotide PPase</shortName>
    </alternativeName>
</protein>
<feature type="site" description="Important for substrate specificity" evidence="3">
    <location>
        <position position="76"/>
    </location>
</feature>
<dbReference type="PANTHER" id="PTHR43213">
    <property type="entry name" value="BIFUNCTIONAL DTTP/UTP PYROPHOSPHATASE/METHYLTRANSFERASE PROTEIN-RELATED"/>
    <property type="match status" value="1"/>
</dbReference>
<dbReference type="InterPro" id="IPR003697">
    <property type="entry name" value="Maf-like"/>
</dbReference>
<dbReference type="RefSeq" id="WP_192598355.1">
    <property type="nucleotide sequence ID" value="NZ_JADBEL010000007.1"/>
</dbReference>
<dbReference type="InterPro" id="IPR029001">
    <property type="entry name" value="ITPase-like_fam"/>
</dbReference>
<keyword evidence="5" id="KW-1185">Reference proteome</keyword>
<comment type="subcellular location">
    <subcellularLocation>
        <location evidence="3">Cytoplasm</location>
    </subcellularLocation>
</comment>
<evidence type="ECO:0000313" key="5">
    <source>
        <dbReference type="Proteomes" id="UP000658225"/>
    </source>
</evidence>
<comment type="function">
    <text evidence="3">Nucleoside triphosphate pyrophosphatase that hydrolyzes dTTP and UTP. May have a dual role in cell division arrest and in preventing the incorporation of modified nucleotides into cellular nucleic acids.</text>
</comment>
<dbReference type="NCBIfam" id="TIGR00172">
    <property type="entry name" value="maf"/>
    <property type="match status" value="1"/>
</dbReference>
<dbReference type="Pfam" id="PF02545">
    <property type="entry name" value="Maf"/>
    <property type="match status" value="1"/>
</dbReference>
<evidence type="ECO:0000313" key="4">
    <source>
        <dbReference type="EMBL" id="MBE1554572.1"/>
    </source>
</evidence>
<organism evidence="4 5">
    <name type="scientific">Sporosarcina limicola</name>
    <dbReference type="NCBI Taxonomy" id="34101"/>
    <lineage>
        <taxon>Bacteria</taxon>
        <taxon>Bacillati</taxon>
        <taxon>Bacillota</taxon>
        <taxon>Bacilli</taxon>
        <taxon>Bacillales</taxon>
        <taxon>Caryophanaceae</taxon>
        <taxon>Sporosarcina</taxon>
    </lineage>
</organism>
<dbReference type="HAMAP" id="MF_00528">
    <property type="entry name" value="Maf"/>
    <property type="match status" value="1"/>
</dbReference>
<dbReference type="GO" id="GO:0047429">
    <property type="term" value="F:nucleoside triphosphate diphosphatase activity"/>
    <property type="evidence" value="ECO:0007669"/>
    <property type="project" value="UniProtKB-EC"/>
</dbReference>
<evidence type="ECO:0000256" key="1">
    <source>
        <dbReference type="ARBA" id="ARBA00001968"/>
    </source>
</evidence>
<dbReference type="Proteomes" id="UP000658225">
    <property type="component" value="Unassembled WGS sequence"/>
</dbReference>
<dbReference type="PIRSF" id="PIRSF006305">
    <property type="entry name" value="Maf"/>
    <property type="match status" value="1"/>
</dbReference>
<dbReference type="EMBL" id="JADBEL010000007">
    <property type="protein sequence ID" value="MBE1554572.1"/>
    <property type="molecule type" value="Genomic_DNA"/>
</dbReference>
<keyword evidence="3" id="KW-0546">Nucleotide metabolism</keyword>
<comment type="similarity">
    <text evidence="3">Belongs to the Maf family. YhdE subfamily.</text>
</comment>
<name>A0A927MK17_9BACL</name>
<keyword evidence="2 3" id="KW-0378">Hydrolase</keyword>
<dbReference type="GO" id="GO:0009117">
    <property type="term" value="P:nucleotide metabolic process"/>
    <property type="evidence" value="ECO:0007669"/>
    <property type="project" value="UniProtKB-KW"/>
</dbReference>
<feature type="active site" description="Proton acceptor" evidence="3">
    <location>
        <position position="75"/>
    </location>
</feature>